<organism evidence="2 3">
    <name type="scientific">Pristionchus mayeri</name>
    <dbReference type="NCBI Taxonomy" id="1317129"/>
    <lineage>
        <taxon>Eukaryota</taxon>
        <taxon>Metazoa</taxon>
        <taxon>Ecdysozoa</taxon>
        <taxon>Nematoda</taxon>
        <taxon>Chromadorea</taxon>
        <taxon>Rhabditida</taxon>
        <taxon>Rhabditina</taxon>
        <taxon>Diplogasteromorpha</taxon>
        <taxon>Diplogasteroidea</taxon>
        <taxon>Neodiplogasteridae</taxon>
        <taxon>Pristionchus</taxon>
    </lineage>
</organism>
<keyword evidence="3" id="KW-1185">Reference proteome</keyword>
<comment type="caution">
    <text evidence="2">The sequence shown here is derived from an EMBL/GenBank/DDBJ whole genome shotgun (WGS) entry which is preliminary data.</text>
</comment>
<proteinExistence type="predicted"/>
<feature type="coiled-coil region" evidence="1">
    <location>
        <begin position="15"/>
        <end position="42"/>
    </location>
</feature>
<keyword evidence="1" id="KW-0175">Coiled coil</keyword>
<evidence type="ECO:0000313" key="3">
    <source>
        <dbReference type="Proteomes" id="UP001328107"/>
    </source>
</evidence>
<dbReference type="Proteomes" id="UP001328107">
    <property type="component" value="Unassembled WGS sequence"/>
</dbReference>
<sequence>IMPPKKASTKEPKIIPDFEKRKEEVLEEVEERKERVQEWIAQRREMLLMELRQVIDGLDPGLLRMTVGEFIAMPVTIAEDKNDENEDVRTAREMTVENQMAIPNQIQQTAMRPQTAARVLELRTPAGKPFKCPSLITPRVGGPSMTTREIRPDEVGFSASGSPIVLGDRRSQPDSAVFDDIHQMINADEAVLSPNSREIVRNLKGLIQRRQNLGDPV</sequence>
<name>A0AAN5I8H3_9BILA</name>
<dbReference type="AlphaFoldDB" id="A0AAN5I8H3"/>
<evidence type="ECO:0000256" key="1">
    <source>
        <dbReference type="SAM" id="Coils"/>
    </source>
</evidence>
<gene>
    <name evidence="2" type="ORF">PMAYCL1PPCAC_26713</name>
</gene>
<dbReference type="EMBL" id="BTRK01000006">
    <property type="protein sequence ID" value="GMR56518.1"/>
    <property type="molecule type" value="Genomic_DNA"/>
</dbReference>
<reference evidence="3" key="1">
    <citation type="submission" date="2022-10" db="EMBL/GenBank/DDBJ databases">
        <title>Genome assembly of Pristionchus species.</title>
        <authorList>
            <person name="Yoshida K."/>
            <person name="Sommer R.J."/>
        </authorList>
    </citation>
    <scope>NUCLEOTIDE SEQUENCE [LARGE SCALE GENOMIC DNA]</scope>
    <source>
        <strain evidence="3">RS5460</strain>
    </source>
</reference>
<accession>A0AAN5I8H3</accession>
<evidence type="ECO:0000313" key="2">
    <source>
        <dbReference type="EMBL" id="GMR56518.1"/>
    </source>
</evidence>
<feature type="non-terminal residue" evidence="2">
    <location>
        <position position="1"/>
    </location>
</feature>
<protein>
    <submittedName>
        <fullName evidence="2">Uncharacterized protein</fullName>
    </submittedName>
</protein>